<organism evidence="2 3">
    <name type="scientific">Haladaptatus pallidirubidus</name>
    <dbReference type="NCBI Taxonomy" id="1008152"/>
    <lineage>
        <taxon>Archaea</taxon>
        <taxon>Methanobacteriati</taxon>
        <taxon>Methanobacteriota</taxon>
        <taxon>Stenosarchaea group</taxon>
        <taxon>Halobacteria</taxon>
        <taxon>Halobacteriales</taxon>
        <taxon>Haladaptataceae</taxon>
        <taxon>Haladaptatus</taxon>
    </lineage>
</organism>
<feature type="domain" description="LUD" evidence="1">
    <location>
        <begin position="75"/>
        <end position="177"/>
    </location>
</feature>
<reference evidence="2 3" key="1">
    <citation type="journal article" date="2019" name="Int. J. Syst. Evol. Microbiol.">
        <title>The Global Catalogue of Microorganisms (GCM) 10K type strain sequencing project: providing services to taxonomists for standard genome sequencing and annotation.</title>
        <authorList>
            <consortium name="The Broad Institute Genomics Platform"/>
            <consortium name="The Broad Institute Genome Sequencing Center for Infectious Disease"/>
            <person name="Wu L."/>
            <person name="Ma J."/>
        </authorList>
    </citation>
    <scope>NUCLEOTIDE SEQUENCE [LARGE SCALE GENOMIC DNA]</scope>
    <source>
        <strain evidence="2 3">JCM 17504</strain>
    </source>
</reference>
<comment type="caution">
    <text evidence="2">The sequence shown here is derived from an EMBL/GenBank/DDBJ whole genome shotgun (WGS) entry which is preliminary data.</text>
</comment>
<sequence>MIITFYSQFECMATNSVATFESSLRNLNIRCTRTTPDGFTEALSESIEPPAVGVPLDIDDISFEKISVTLSPSSEQLMNAKTGITPAALGVAAQGSLLLQSSPKGTEPVSLYPPRHVAVVRESDIVPDIRNALEWLDDEFADGRRSAVFATGVSATGDMGALVEGVHGPAATCVIIVEDR</sequence>
<dbReference type="EMBL" id="BAABKX010000013">
    <property type="protein sequence ID" value="GAA5054057.1"/>
    <property type="molecule type" value="Genomic_DNA"/>
</dbReference>
<evidence type="ECO:0000259" key="1">
    <source>
        <dbReference type="Pfam" id="PF02589"/>
    </source>
</evidence>
<dbReference type="InterPro" id="IPR003741">
    <property type="entry name" value="LUD_dom"/>
</dbReference>
<evidence type="ECO:0000313" key="3">
    <source>
        <dbReference type="Proteomes" id="UP001501729"/>
    </source>
</evidence>
<dbReference type="Gene3D" id="3.40.50.10420">
    <property type="entry name" value="NagB/RpiA/CoA transferase-like"/>
    <property type="match status" value="1"/>
</dbReference>
<dbReference type="Pfam" id="PF02589">
    <property type="entry name" value="LUD_dom"/>
    <property type="match status" value="1"/>
</dbReference>
<protein>
    <submittedName>
        <fullName evidence="2">Lactate utilization protein C</fullName>
    </submittedName>
</protein>
<dbReference type="AlphaFoldDB" id="A0AAV3UJN6"/>
<dbReference type="SUPFAM" id="SSF100950">
    <property type="entry name" value="NagB/RpiA/CoA transferase-like"/>
    <property type="match status" value="1"/>
</dbReference>
<proteinExistence type="predicted"/>
<dbReference type="InterPro" id="IPR024185">
    <property type="entry name" value="FTHF_cligase-like_sf"/>
</dbReference>
<gene>
    <name evidence="2" type="ORF">GCM10025751_32100</name>
</gene>
<dbReference type="Proteomes" id="UP001501729">
    <property type="component" value="Unassembled WGS sequence"/>
</dbReference>
<dbReference type="PANTHER" id="PTHR43682:SF1">
    <property type="entry name" value="LACTATE UTILIZATION PROTEIN C"/>
    <property type="match status" value="1"/>
</dbReference>
<dbReference type="InterPro" id="IPR037171">
    <property type="entry name" value="NagB/RpiA_transferase-like"/>
</dbReference>
<evidence type="ECO:0000313" key="2">
    <source>
        <dbReference type="EMBL" id="GAA5054057.1"/>
    </source>
</evidence>
<name>A0AAV3UJN6_9EURY</name>
<keyword evidence="3" id="KW-1185">Reference proteome</keyword>
<dbReference type="PANTHER" id="PTHR43682">
    <property type="entry name" value="LACTATE UTILIZATION PROTEIN C"/>
    <property type="match status" value="1"/>
</dbReference>
<accession>A0AAV3UJN6</accession>